<dbReference type="OrthoDB" id="9762009at2"/>
<dbReference type="EC" id="2.7.8.-" evidence="12"/>
<accession>H0UQM6</accession>
<dbReference type="CDD" id="cd09112">
    <property type="entry name" value="PLDc_CLS_2"/>
    <property type="match status" value="1"/>
</dbReference>
<evidence type="ECO:0000256" key="9">
    <source>
        <dbReference type="ARBA" id="ARBA00023136"/>
    </source>
</evidence>
<gene>
    <name evidence="16" type="ORF">TheveDRAFT_1672</name>
</gene>
<dbReference type="Pfam" id="PF13396">
    <property type="entry name" value="PLDc_N"/>
    <property type="match status" value="1"/>
</dbReference>
<dbReference type="Proteomes" id="UP000005730">
    <property type="component" value="Chromosome"/>
</dbReference>
<evidence type="ECO:0000256" key="11">
    <source>
        <dbReference type="ARBA" id="ARBA00023264"/>
    </source>
</evidence>
<name>H0UQM6_9BACT</name>
<dbReference type="GO" id="GO:0005886">
    <property type="term" value="C:plasma membrane"/>
    <property type="evidence" value="ECO:0007669"/>
    <property type="project" value="UniProtKB-SubCell"/>
</dbReference>
<keyword evidence="7 14" id="KW-1133">Transmembrane helix</keyword>
<organism evidence="16 17">
    <name type="scientific">Thermanaerovibrio velox DSM 12556</name>
    <dbReference type="NCBI Taxonomy" id="926567"/>
    <lineage>
        <taxon>Bacteria</taxon>
        <taxon>Thermotogati</taxon>
        <taxon>Synergistota</taxon>
        <taxon>Synergistia</taxon>
        <taxon>Synergistales</taxon>
        <taxon>Synergistaceae</taxon>
        <taxon>Thermanaerovibrio</taxon>
    </lineage>
</organism>
<dbReference type="PANTHER" id="PTHR21248">
    <property type="entry name" value="CARDIOLIPIN SYNTHASE"/>
    <property type="match status" value="1"/>
</dbReference>
<evidence type="ECO:0000256" key="6">
    <source>
        <dbReference type="ARBA" id="ARBA00022737"/>
    </source>
</evidence>
<keyword evidence="8" id="KW-0443">Lipid metabolism</keyword>
<sequence length="529" mass="59585">MRRRSFSIALLILLVPFGLLLLLNLRSSRAALFWLLKSWSHGGLLEELLNLLRDTARQVLKTAASPVMVAAYGTIVGIIILLENRNPDRTVAWLMVLAFVPLLGLGLYLLLGPRFASAKRLRQRHLITSRRRQRSQRPLVSSSDPGPGDGLDGASRLLSLVGESLPLGYRELLVTSDSSSAFGALFSAVEGAREFVHCEFFSISDDRTGQAFGELLKAKARQGVQVRLLYDGVGSWGLRHRFVEDLREAGVKTAPFLPISFPMFRREFNYRNHRKIAVVDGQVGFIGGFNIGDKYMGLSKRLSPWRDTMARFTGQAAMGLDNLFRRDWLFAASEELPLHTLCPKPSPPFVQLAQGGPDSPHEDLIKHAYLAVINGSRRRLWITTPYLVPGQEILWALTNASLRGVDVRVVIPSIPDHFTVFWASRYHVRELLESGVRVYLYRRGFIHAKTLIADDSTASVGTVNMDVRSLEINYEAQAFVFDPRAVERLEADFVKDFMDSQEVTFDQWRDRPLGHRLLESSFRLLSPEL</sequence>
<dbReference type="RefSeq" id="WP_006584284.1">
    <property type="nucleotide sequence ID" value="NZ_CM001377.1"/>
</dbReference>
<evidence type="ECO:0000313" key="16">
    <source>
        <dbReference type="EMBL" id="EHM10790.1"/>
    </source>
</evidence>
<dbReference type="PROSITE" id="PS50035">
    <property type="entry name" value="PLD"/>
    <property type="match status" value="2"/>
</dbReference>
<dbReference type="InterPro" id="IPR022924">
    <property type="entry name" value="Cardiolipin_synthase"/>
</dbReference>
<comment type="subcellular location">
    <subcellularLocation>
        <location evidence="1">Cell membrane</location>
        <topology evidence="1">Multi-pass membrane protein</topology>
    </subcellularLocation>
</comment>
<keyword evidence="4" id="KW-0808">Transferase</keyword>
<evidence type="ECO:0000259" key="15">
    <source>
        <dbReference type="PROSITE" id="PS50035"/>
    </source>
</evidence>
<evidence type="ECO:0000256" key="1">
    <source>
        <dbReference type="ARBA" id="ARBA00004651"/>
    </source>
</evidence>
<keyword evidence="17" id="KW-1185">Reference proteome</keyword>
<dbReference type="NCBIfam" id="TIGR04265">
    <property type="entry name" value="bac_cardiolipin"/>
    <property type="match status" value="1"/>
</dbReference>
<dbReference type="InterPro" id="IPR025202">
    <property type="entry name" value="PLD-like_dom"/>
</dbReference>
<dbReference type="SMART" id="SM00155">
    <property type="entry name" value="PLDc"/>
    <property type="match status" value="2"/>
</dbReference>
<evidence type="ECO:0000256" key="10">
    <source>
        <dbReference type="ARBA" id="ARBA00023209"/>
    </source>
</evidence>
<dbReference type="STRING" id="926567.TheveDRAFT_1672"/>
<feature type="domain" description="PLD phosphodiesterase" evidence="15">
    <location>
        <begin position="442"/>
        <end position="469"/>
    </location>
</feature>
<evidence type="ECO:0000256" key="12">
    <source>
        <dbReference type="NCBIfam" id="TIGR04265"/>
    </source>
</evidence>
<feature type="domain" description="PLD phosphodiesterase" evidence="15">
    <location>
        <begin position="268"/>
        <end position="295"/>
    </location>
</feature>
<dbReference type="CDD" id="cd09110">
    <property type="entry name" value="PLDc_CLS_1"/>
    <property type="match status" value="1"/>
</dbReference>
<dbReference type="Gene3D" id="3.30.870.10">
    <property type="entry name" value="Endonuclease Chain A"/>
    <property type="match status" value="2"/>
</dbReference>
<keyword evidence="10" id="KW-0594">Phospholipid biosynthesis</keyword>
<keyword evidence="6" id="KW-0677">Repeat</keyword>
<dbReference type="GO" id="GO:0032049">
    <property type="term" value="P:cardiolipin biosynthetic process"/>
    <property type="evidence" value="ECO:0007669"/>
    <property type="project" value="UniProtKB-UniRule"/>
</dbReference>
<dbReference type="AlphaFoldDB" id="H0UQM6"/>
<dbReference type="InterPro" id="IPR001736">
    <property type="entry name" value="PLipase_D/transphosphatidylase"/>
</dbReference>
<evidence type="ECO:0000256" key="2">
    <source>
        <dbReference type="ARBA" id="ARBA00022475"/>
    </source>
</evidence>
<dbReference type="eggNOG" id="COG1502">
    <property type="taxonomic scope" value="Bacteria"/>
</dbReference>
<dbReference type="InterPro" id="IPR027379">
    <property type="entry name" value="CLS_N"/>
</dbReference>
<feature type="transmembrane region" description="Helical" evidence="14">
    <location>
        <begin position="91"/>
        <end position="111"/>
    </location>
</feature>
<keyword evidence="5 14" id="KW-0812">Transmembrane</keyword>
<reference evidence="16 17" key="1">
    <citation type="submission" date="2011-10" db="EMBL/GenBank/DDBJ databases">
        <title>The Noncontiguous Finished genome of Thermanaerovibrio velox DSM 12556.</title>
        <authorList>
            <consortium name="US DOE Joint Genome Institute (JGI-PGF)"/>
            <person name="Lucas S."/>
            <person name="Copeland A."/>
            <person name="Lapidus A."/>
            <person name="Glavina del Rio T."/>
            <person name="Dalin E."/>
            <person name="Tice H."/>
            <person name="Bruce D."/>
            <person name="Goodwin L."/>
            <person name="Pitluck S."/>
            <person name="Peters L."/>
            <person name="Mikhailova N."/>
            <person name="Teshima H."/>
            <person name="Kyrpides N."/>
            <person name="Mavromatis K."/>
            <person name="Ivanova N."/>
            <person name="Markowitz V."/>
            <person name="Cheng J.-F."/>
            <person name="Hugenholtz P."/>
            <person name="Woyke T."/>
            <person name="Wu D."/>
            <person name="Spring S."/>
            <person name="Brambilla E.-M."/>
            <person name="Klenk H.-P."/>
            <person name="Eisen J.A."/>
        </authorList>
    </citation>
    <scope>NUCLEOTIDE SEQUENCE [LARGE SCALE GENOMIC DNA]</scope>
    <source>
        <strain evidence="16 17">DSM 12556</strain>
    </source>
</reference>
<keyword evidence="3" id="KW-0444">Lipid biosynthesis</keyword>
<feature type="region of interest" description="Disordered" evidence="13">
    <location>
        <begin position="128"/>
        <end position="149"/>
    </location>
</feature>
<dbReference type="EMBL" id="CM001377">
    <property type="protein sequence ID" value="EHM10790.1"/>
    <property type="molecule type" value="Genomic_DNA"/>
</dbReference>
<evidence type="ECO:0000256" key="13">
    <source>
        <dbReference type="SAM" id="MobiDB-lite"/>
    </source>
</evidence>
<keyword evidence="9 14" id="KW-0472">Membrane</keyword>
<evidence type="ECO:0000313" key="17">
    <source>
        <dbReference type="Proteomes" id="UP000005730"/>
    </source>
</evidence>
<dbReference type="PANTHER" id="PTHR21248:SF22">
    <property type="entry name" value="PHOSPHOLIPASE D"/>
    <property type="match status" value="1"/>
</dbReference>
<dbReference type="Pfam" id="PF13091">
    <property type="entry name" value="PLDc_2"/>
    <property type="match status" value="2"/>
</dbReference>
<protein>
    <recommendedName>
        <fullName evidence="12">Cardiolipin synthase</fullName>
        <ecNumber evidence="12">2.7.8.-</ecNumber>
    </recommendedName>
</protein>
<evidence type="ECO:0000256" key="3">
    <source>
        <dbReference type="ARBA" id="ARBA00022516"/>
    </source>
</evidence>
<evidence type="ECO:0000256" key="4">
    <source>
        <dbReference type="ARBA" id="ARBA00022679"/>
    </source>
</evidence>
<evidence type="ECO:0000256" key="8">
    <source>
        <dbReference type="ARBA" id="ARBA00023098"/>
    </source>
</evidence>
<evidence type="ECO:0000256" key="5">
    <source>
        <dbReference type="ARBA" id="ARBA00022692"/>
    </source>
</evidence>
<evidence type="ECO:0000256" key="7">
    <source>
        <dbReference type="ARBA" id="ARBA00022989"/>
    </source>
</evidence>
<proteinExistence type="predicted"/>
<dbReference type="SUPFAM" id="SSF56024">
    <property type="entry name" value="Phospholipase D/nuclease"/>
    <property type="match status" value="2"/>
</dbReference>
<keyword evidence="11" id="KW-1208">Phospholipid metabolism</keyword>
<dbReference type="HOGENOM" id="CLU_038053_1_2_0"/>
<feature type="transmembrane region" description="Helical" evidence="14">
    <location>
        <begin position="63"/>
        <end position="82"/>
    </location>
</feature>
<dbReference type="GO" id="GO:0008808">
    <property type="term" value="F:cardiolipin synthase activity"/>
    <property type="evidence" value="ECO:0007669"/>
    <property type="project" value="UniProtKB-UniRule"/>
</dbReference>
<keyword evidence="2" id="KW-1003">Cell membrane</keyword>
<evidence type="ECO:0000256" key="14">
    <source>
        <dbReference type="SAM" id="Phobius"/>
    </source>
</evidence>